<reference evidence="2" key="1">
    <citation type="submission" date="2016-11" db="UniProtKB">
        <authorList>
            <consortium name="WormBaseParasite"/>
        </authorList>
    </citation>
    <scope>IDENTIFICATION</scope>
</reference>
<dbReference type="Proteomes" id="UP000095284">
    <property type="component" value="Unplaced"/>
</dbReference>
<dbReference type="AlphaFoldDB" id="A0A1I7SID8"/>
<evidence type="ECO:0000313" key="1">
    <source>
        <dbReference type="Proteomes" id="UP000095284"/>
    </source>
</evidence>
<accession>A0A1I7SID8</accession>
<protein>
    <submittedName>
        <fullName evidence="2">Uncharacterized protein</fullName>
    </submittedName>
</protein>
<dbReference type="WBParaSite" id="BXY_1280800.1">
    <property type="protein sequence ID" value="BXY_1280800.1"/>
    <property type="gene ID" value="BXY_1280800"/>
</dbReference>
<sequence length="237" mass="26612">LILVLKGNALGYLVKTRGNRFSRYFLRSLHSIARTTPTAGFLRIELEVGLVGLTHSGTFSSRFGYCKMDLGVYVNKTPNGELTLYRCNTAREKNMRAEGVEVGQWKVFELGKGYDCEVACRHSVRTMPNGDQRLELVTTAAYIRFSLYSGLLKEECQNYLYSPLIGKIAIGCGCGKLEPGTLYDIKAVWIPPNTALFRWLRTVELCHFVVPSGGIRKILVDFFLQGGASLWPDLNWL</sequence>
<organism evidence="1 2">
    <name type="scientific">Bursaphelenchus xylophilus</name>
    <name type="common">Pinewood nematode worm</name>
    <name type="synonym">Aphelenchoides xylophilus</name>
    <dbReference type="NCBI Taxonomy" id="6326"/>
    <lineage>
        <taxon>Eukaryota</taxon>
        <taxon>Metazoa</taxon>
        <taxon>Ecdysozoa</taxon>
        <taxon>Nematoda</taxon>
        <taxon>Chromadorea</taxon>
        <taxon>Rhabditida</taxon>
        <taxon>Tylenchina</taxon>
        <taxon>Tylenchomorpha</taxon>
        <taxon>Aphelenchoidea</taxon>
        <taxon>Aphelenchoididae</taxon>
        <taxon>Bursaphelenchus</taxon>
    </lineage>
</organism>
<evidence type="ECO:0000313" key="2">
    <source>
        <dbReference type="WBParaSite" id="BXY_1280800.1"/>
    </source>
</evidence>
<proteinExistence type="predicted"/>
<name>A0A1I7SID8_BURXY</name>